<evidence type="ECO:0000259" key="12">
    <source>
        <dbReference type="PROSITE" id="PS51208"/>
    </source>
</evidence>
<dbReference type="InterPro" id="IPR011427">
    <property type="entry name" value="Polymorphic_membr_middle"/>
</dbReference>
<feature type="domain" description="Autotransporter" evidence="12">
    <location>
        <begin position="620"/>
        <end position="922"/>
    </location>
</feature>
<evidence type="ECO:0000313" key="20">
    <source>
        <dbReference type="EMBL" id="CRI49931.1"/>
    </source>
</evidence>
<dbReference type="EMBL" id="LN847222">
    <property type="protein sequence ID" value="CRI45468.1"/>
    <property type="molecule type" value="Genomic_DNA"/>
</dbReference>
<dbReference type="EMBL" id="LN847001">
    <property type="protein sequence ID" value="CRI39874.1"/>
    <property type="molecule type" value="Genomic_DNA"/>
</dbReference>
<evidence type="ECO:0000313" key="17">
    <source>
        <dbReference type="EMBL" id="CRI45468.1"/>
    </source>
</evidence>
<dbReference type="OrthoDB" id="16668at2"/>
<dbReference type="EMBL" id="LN849011">
    <property type="protein sequence ID" value="CRI72640.1"/>
    <property type="molecule type" value="Genomic_DNA"/>
</dbReference>
<evidence type="ECO:0000256" key="2">
    <source>
        <dbReference type="ARBA" id="ARBA00004416"/>
    </source>
</evidence>
<keyword evidence="7" id="KW-0812">Transmembrane</keyword>
<organism evidence="15">
    <name type="scientific">Chlamydia pneumoniae</name>
    <name type="common">Chlamydophila pneumoniae</name>
    <dbReference type="NCBI Taxonomy" id="83558"/>
    <lineage>
        <taxon>Bacteria</taxon>
        <taxon>Pseudomonadati</taxon>
        <taxon>Chlamydiota</taxon>
        <taxon>Chlamydiia</taxon>
        <taxon>Chlamydiales</taxon>
        <taxon>Chlamydiaceae</taxon>
        <taxon>Chlamydia/Chlamydophila group</taxon>
        <taxon>Chlamydia</taxon>
    </lineage>
</organism>
<evidence type="ECO:0000256" key="5">
    <source>
        <dbReference type="ARBA" id="ARBA00022512"/>
    </source>
</evidence>
<evidence type="ECO:0000256" key="11">
    <source>
        <dbReference type="SAM" id="SignalP"/>
    </source>
</evidence>
<dbReference type="Pfam" id="PF07548">
    <property type="entry name" value="ChlamPMP_M"/>
    <property type="match status" value="1"/>
</dbReference>
<comment type="similarity">
    <text evidence="3">Belongs to the PMP outer membrane protein family.</text>
</comment>
<evidence type="ECO:0000313" key="19">
    <source>
        <dbReference type="EMBL" id="CRI48895.1"/>
    </source>
</evidence>
<evidence type="ECO:0000256" key="6">
    <source>
        <dbReference type="ARBA" id="ARBA00022525"/>
    </source>
</evidence>
<dbReference type="EMBL" id="LN847008">
    <property type="protein sequence ID" value="CRI41004.1"/>
    <property type="molecule type" value="Genomic_DNA"/>
</dbReference>
<evidence type="ECO:0000313" key="18">
    <source>
        <dbReference type="EMBL" id="CRI46599.1"/>
    </source>
</evidence>
<dbReference type="InterPro" id="IPR036709">
    <property type="entry name" value="Autotransporte_beta_dom_sf"/>
</dbReference>
<keyword evidence="10" id="KW-0998">Cell outer membrane</keyword>
<gene>
    <name evidence="15" type="primary">pmp1</name>
    <name evidence="13" type="ORF">BN1224_CV15_A_00050</name>
    <name evidence="15" type="ORF">BN1224_GiD_A_00050</name>
    <name evidence="16" type="ORF">BN1224_H12_AA_00050</name>
    <name evidence="17" type="ORF">BN1224_MUL2216_A_00050</name>
    <name evidence="18" type="ORF">BN1224_Panola_A_00050</name>
    <name evidence="20" type="ORF">BN1224_PB1_A_00050</name>
    <name evidence="19" type="ORF">BN1224_U1271_A_00050</name>
    <name evidence="21" type="ORF">BN1224_Wien2_A_00050</name>
    <name evidence="22" type="ORF">BN1224_YK41_AB_00040</name>
    <name evidence="14" type="ORF">CWL029c_A_00050</name>
</gene>
<dbReference type="EMBL" id="LN847092">
    <property type="protein sequence ID" value="CRI43226.1"/>
    <property type="molecule type" value="Genomic_DNA"/>
</dbReference>
<evidence type="ECO:0000256" key="4">
    <source>
        <dbReference type="ARBA" id="ARBA00022452"/>
    </source>
</evidence>
<sequence length="922" mass="100458">MRFSLCGFPLVFSFTLLSVFDTSLSATTISLTPEDSFHGDSQNAERSYNVQAGDVYSLTGDVSISNVDNSALNKACFNVTSGSVTFAGNHHGLYFNNISSGTTKEGAVLCCQDPQATARFSGFSTLSFIQSPGDIKEQGCLYSKNALMLLNNYVVRFEQNQSKTKGGAISGANVTIVGNYDSVSFYQNAATFGGAIHSSGPLQIAVNQAEIRFAQNTAKNGSGGALYSDGDIDIDQNAYVLFRENEALTTAIGKGGAVCCLPTSGSSTPVPIVTFSDNKQLVFERNHSIMGGGAIYARKLSISSGGPTLFINNISYANSQNLGGAIAIDTGGEISLSAEKGTITFQGNRTSLPFLNGIHLLQNAKFLKLQARNGYSIEFYDPITSEADGSTQLNINGDPKNKEYTGTILFSGEKSLANDPRDFKSTIPQNVNLSAGYLVIKEGAEVTVSKFTQSPGSHLVLDLGTKLIASKEDIAITGLAIDIDSLSSSSTAAVIKANTANKQISVTDSIELISPTGNAYEDLRMRNSQTFPLLSLEPGAGGSVTVTAGDFLPVSPHYGFQGNWKLAWTGTGNKVGEFFWDKINYKPRPEKEGNLVPNILWGNAVDVRSLMQVQETHASSLQTDRGLWIDGIGNFFHVSASEDNIRYRHNSGGYVLSVNNEITPKHYTSMAFSQLFSRDKDYAVSNNEYRMYLGSYLYQYTTSLGNIFRYASRNPNVNVGILSRRFLQNPLMIFHFLCAYGHATNDMKTDYANFPMVKNSWRNNCWAIECGGSMPLLVFENGRLFQGAIPFMKLQLVYAYQGDFKETTADGRRFSNGSLTSISVPLGIRFEKLALSQDVLYDFSFSYIPDIFRKDPSCEAALVISGDSWLVPAAHVSRHAFVGSGTGRYHFNDYTELLCRGSIECRPHARNYNINCGSKFRF</sequence>
<dbReference type="RefSeq" id="WP_010882660.1">
    <property type="nucleotide sequence ID" value="NZ_CP172581.1"/>
</dbReference>
<keyword evidence="8 11" id="KW-0732">Signal</keyword>
<dbReference type="SUPFAM" id="SSF103515">
    <property type="entry name" value="Autotransporter"/>
    <property type="match status" value="1"/>
</dbReference>
<comment type="subcellular location">
    <subcellularLocation>
        <location evidence="2">Cell outer membrane</location>
        <topology evidence="2">Peripheral membrane protein</topology>
        <orientation evidence="2">Extracellular side</orientation>
    </subcellularLocation>
    <subcellularLocation>
        <location evidence="1">Secreted</location>
        <location evidence="1">Cell wall</location>
    </subcellularLocation>
</comment>
<reference evidence="15" key="1">
    <citation type="submission" date="2015-05" db="EMBL/GenBank/DDBJ databases">
        <authorList>
            <person name="Rattei Thomas"/>
        </authorList>
    </citation>
    <scope>NUCLEOTIDE SEQUENCE</scope>
    <source>
        <strain evidence="13">CV15</strain>
        <strain evidence="14">CWL029c</strain>
        <strain evidence="15">GiD</strain>
        <strain evidence="16">H12</strain>
        <strain evidence="17">MUL2216</strain>
        <strain evidence="18">Panola</strain>
        <strain evidence="20">PB1</strain>
        <strain evidence="19">U1271</strain>
        <strain evidence="21">Wien2</strain>
        <strain evidence="22">YK41</strain>
    </source>
</reference>
<dbReference type="EMBL" id="LN847239">
    <property type="protein sequence ID" value="CRI49931.1"/>
    <property type="molecule type" value="Genomic_DNA"/>
</dbReference>
<evidence type="ECO:0000256" key="9">
    <source>
        <dbReference type="ARBA" id="ARBA00023136"/>
    </source>
</evidence>
<dbReference type="EMBL" id="LN847242">
    <property type="protein sequence ID" value="CRI48895.1"/>
    <property type="molecule type" value="Genomic_DNA"/>
</dbReference>
<dbReference type="GO" id="GO:0009279">
    <property type="term" value="C:cell outer membrane"/>
    <property type="evidence" value="ECO:0007669"/>
    <property type="project" value="UniProtKB-SubCell"/>
</dbReference>
<dbReference type="EMBL" id="LN846997">
    <property type="protein sequence ID" value="CRI37609.1"/>
    <property type="molecule type" value="Genomic_DNA"/>
</dbReference>
<keyword evidence="4" id="KW-1134">Transmembrane beta strand</keyword>
<evidence type="ECO:0000313" key="14">
    <source>
        <dbReference type="EMBL" id="CRI39874.1"/>
    </source>
</evidence>
<dbReference type="InterPro" id="IPR005546">
    <property type="entry name" value="Autotransporte_beta"/>
</dbReference>
<evidence type="ECO:0000256" key="1">
    <source>
        <dbReference type="ARBA" id="ARBA00004191"/>
    </source>
</evidence>
<keyword evidence="9" id="KW-0472">Membrane</keyword>
<dbReference type="EMBL" id="LN847229">
    <property type="protein sequence ID" value="CRI46599.1"/>
    <property type="molecule type" value="Genomic_DNA"/>
</dbReference>
<feature type="chain" id="PRO_5010030627" evidence="11">
    <location>
        <begin position="26"/>
        <end position="922"/>
    </location>
</feature>
<dbReference type="Pfam" id="PF02415">
    <property type="entry name" value="Chlam_PMP"/>
    <property type="match status" value="1"/>
</dbReference>
<dbReference type="Gene3D" id="2.40.128.130">
    <property type="entry name" value="Autotransporter beta-domain"/>
    <property type="match status" value="1"/>
</dbReference>
<feature type="signal peptide" evidence="11">
    <location>
        <begin position="1"/>
        <end position="25"/>
    </location>
</feature>
<evidence type="ECO:0000256" key="8">
    <source>
        <dbReference type="ARBA" id="ARBA00022729"/>
    </source>
</evidence>
<evidence type="ECO:0000313" key="15">
    <source>
        <dbReference type="EMBL" id="CRI41004.1"/>
    </source>
</evidence>
<protein>
    <submittedName>
        <fullName evidence="15">Probable outer membrane protein pmp1</fullName>
    </submittedName>
</protein>
<dbReference type="PROSITE" id="PS51208">
    <property type="entry name" value="AUTOTRANSPORTER"/>
    <property type="match status" value="1"/>
</dbReference>
<dbReference type="AlphaFoldDB" id="A0A0F7WGQ3"/>
<keyword evidence="5" id="KW-0134">Cell wall</keyword>
<name>A0A0F7WGQ3_CHLPN</name>
<accession>A0A0F7WGQ3</accession>
<proteinExistence type="inferred from homology"/>
<keyword evidence="6" id="KW-0964">Secreted</keyword>
<dbReference type="PATRIC" id="fig|83558.13.peg.6"/>
<dbReference type="EMBL" id="LN847248">
    <property type="protein sequence ID" value="CRI52280.1"/>
    <property type="molecule type" value="Genomic_DNA"/>
</dbReference>
<evidence type="ECO:0000256" key="7">
    <source>
        <dbReference type="ARBA" id="ARBA00022692"/>
    </source>
</evidence>
<evidence type="ECO:0000256" key="3">
    <source>
        <dbReference type="ARBA" id="ARBA00007542"/>
    </source>
</evidence>
<evidence type="ECO:0000313" key="16">
    <source>
        <dbReference type="EMBL" id="CRI43226.1"/>
    </source>
</evidence>
<evidence type="ECO:0000313" key="22">
    <source>
        <dbReference type="EMBL" id="CRI72640.1"/>
    </source>
</evidence>
<evidence type="ECO:0000313" key="21">
    <source>
        <dbReference type="EMBL" id="CRI52280.1"/>
    </source>
</evidence>
<dbReference type="InterPro" id="IPR003368">
    <property type="entry name" value="POMP_repeat"/>
</dbReference>
<dbReference type="SMART" id="SM00869">
    <property type="entry name" value="Autotransporter"/>
    <property type="match status" value="1"/>
</dbReference>
<evidence type="ECO:0000256" key="10">
    <source>
        <dbReference type="ARBA" id="ARBA00023237"/>
    </source>
</evidence>
<dbReference type="NCBIfam" id="TIGR01376">
    <property type="entry name" value="POMP_repeat"/>
    <property type="match status" value="3"/>
</dbReference>
<evidence type="ECO:0000313" key="13">
    <source>
        <dbReference type="EMBL" id="CRI37609.1"/>
    </source>
</evidence>